<dbReference type="HOGENOM" id="CLU_2538863_0_0_3"/>
<dbReference type="EMBL" id="GL890841">
    <property type="protein sequence ID" value="EGJ33748.1"/>
    <property type="molecule type" value="Genomic_DNA"/>
</dbReference>
<gene>
    <name evidence="1" type="ORF">LYNGBM3L_26070</name>
</gene>
<protein>
    <submittedName>
        <fullName evidence="1">Uncharacterized protein</fullName>
    </submittedName>
</protein>
<evidence type="ECO:0000313" key="1">
    <source>
        <dbReference type="EMBL" id="EGJ33748.1"/>
    </source>
</evidence>
<dbReference type="AlphaFoldDB" id="F4XNX7"/>
<sequence length="83" mass="9355">MSAISRTPYQGWALWALTSGWGSQHSQERNHSHPKNAVKINSRLYNALKTKIGQPSDWAHLSHLTTCLWMVVGLLQIGDETLE</sequence>
<evidence type="ECO:0000313" key="2">
    <source>
        <dbReference type="Proteomes" id="UP000003959"/>
    </source>
</evidence>
<organism evidence="1 2">
    <name type="scientific">Moorena producens 3L</name>
    <dbReference type="NCBI Taxonomy" id="489825"/>
    <lineage>
        <taxon>Bacteria</taxon>
        <taxon>Bacillati</taxon>
        <taxon>Cyanobacteriota</taxon>
        <taxon>Cyanophyceae</taxon>
        <taxon>Coleofasciculales</taxon>
        <taxon>Coleofasciculaceae</taxon>
        <taxon>Moorena</taxon>
    </lineage>
</organism>
<accession>F4XNX7</accession>
<dbReference type="Proteomes" id="UP000003959">
    <property type="component" value="Unassembled WGS sequence"/>
</dbReference>
<keyword evidence="2" id="KW-1185">Reference proteome</keyword>
<name>F4XNX7_9CYAN</name>
<proteinExistence type="predicted"/>
<reference evidence="2" key="1">
    <citation type="journal article" date="2011" name="Proc. Natl. Acad. Sci. U.S.A.">
        <title>Genomic insights into the physiology and ecology of the marine filamentous cyanobacterium Lyngbya majuscula.</title>
        <authorList>
            <person name="Jones A.C."/>
            <person name="Monroe E.A."/>
            <person name="Podell S."/>
            <person name="Hess W.R."/>
            <person name="Klages S."/>
            <person name="Esquenazi E."/>
            <person name="Niessen S."/>
            <person name="Hoover H."/>
            <person name="Rothmann M."/>
            <person name="Lasken R.S."/>
            <person name="Yates J.R.III."/>
            <person name="Reinhardt R."/>
            <person name="Kube M."/>
            <person name="Burkart M.D."/>
            <person name="Allen E.E."/>
            <person name="Dorrestein P.C."/>
            <person name="Gerwick W.H."/>
            <person name="Gerwick L."/>
        </authorList>
    </citation>
    <scope>NUCLEOTIDE SEQUENCE [LARGE SCALE GENOMIC DNA]</scope>
    <source>
        <strain evidence="2">3L</strain>
    </source>
</reference>